<feature type="compositionally biased region" description="Low complexity" evidence="3">
    <location>
        <begin position="221"/>
        <end position="234"/>
    </location>
</feature>
<evidence type="ECO:0000259" key="4">
    <source>
        <dbReference type="PROSITE" id="PS50158"/>
    </source>
</evidence>
<dbReference type="Pfam" id="PF14223">
    <property type="entry name" value="Retrotran_gag_2"/>
    <property type="match status" value="1"/>
</dbReference>
<protein>
    <submittedName>
        <fullName evidence="5">Putative ribonuclease H-like domain-containing protein</fullName>
    </submittedName>
</protein>
<dbReference type="InterPro" id="IPR036397">
    <property type="entry name" value="RNaseH_sf"/>
</dbReference>
<dbReference type="PANTHER" id="PTHR11439:SF509">
    <property type="entry name" value="RNA-DIRECTED DNA POLYMERASE"/>
    <property type="match status" value="1"/>
</dbReference>
<evidence type="ECO:0000256" key="3">
    <source>
        <dbReference type="SAM" id="MobiDB-lite"/>
    </source>
</evidence>
<feature type="region of interest" description="Disordered" evidence="3">
    <location>
        <begin position="766"/>
        <end position="787"/>
    </location>
</feature>
<keyword evidence="1" id="KW-0645">Protease</keyword>
<dbReference type="InterPro" id="IPR043502">
    <property type="entry name" value="DNA/RNA_pol_sf"/>
</dbReference>
<organism evidence="5">
    <name type="scientific">Tanacetum cinerariifolium</name>
    <name type="common">Dalmatian daisy</name>
    <name type="synonym">Chrysanthemum cinerariifolium</name>
    <dbReference type="NCBI Taxonomy" id="118510"/>
    <lineage>
        <taxon>Eukaryota</taxon>
        <taxon>Viridiplantae</taxon>
        <taxon>Streptophyta</taxon>
        <taxon>Embryophyta</taxon>
        <taxon>Tracheophyta</taxon>
        <taxon>Spermatophyta</taxon>
        <taxon>Magnoliopsida</taxon>
        <taxon>eudicotyledons</taxon>
        <taxon>Gunneridae</taxon>
        <taxon>Pentapetalae</taxon>
        <taxon>asterids</taxon>
        <taxon>campanulids</taxon>
        <taxon>Asterales</taxon>
        <taxon>Asteraceae</taxon>
        <taxon>Asteroideae</taxon>
        <taxon>Anthemideae</taxon>
        <taxon>Anthemidinae</taxon>
        <taxon>Tanacetum</taxon>
    </lineage>
</organism>
<evidence type="ECO:0000256" key="2">
    <source>
        <dbReference type="PROSITE-ProRule" id="PRU00047"/>
    </source>
</evidence>
<dbReference type="Pfam" id="PF13976">
    <property type="entry name" value="gag_pre-integrs"/>
    <property type="match status" value="1"/>
</dbReference>
<proteinExistence type="predicted"/>
<name>A0A6L2NKQ2_TANCI</name>
<dbReference type="GO" id="GO:0008270">
    <property type="term" value="F:zinc ion binding"/>
    <property type="evidence" value="ECO:0007669"/>
    <property type="project" value="UniProtKB-KW"/>
</dbReference>
<dbReference type="InterPro" id="IPR025724">
    <property type="entry name" value="GAG-pre-integrase_dom"/>
</dbReference>
<dbReference type="InterPro" id="IPR001878">
    <property type="entry name" value="Znf_CCHC"/>
</dbReference>
<gene>
    <name evidence="5" type="ORF">Tci_058007</name>
</gene>
<keyword evidence="2" id="KW-0479">Metal-binding</keyword>
<dbReference type="Gene3D" id="3.30.420.10">
    <property type="entry name" value="Ribonuclease H-like superfamily/Ribonuclease H"/>
    <property type="match status" value="1"/>
</dbReference>
<dbReference type="InterPro" id="IPR054722">
    <property type="entry name" value="PolX-like_BBD"/>
</dbReference>
<feature type="compositionally biased region" description="Polar residues" evidence="3">
    <location>
        <begin position="766"/>
        <end position="782"/>
    </location>
</feature>
<feature type="region of interest" description="Disordered" evidence="3">
    <location>
        <begin position="495"/>
        <end position="521"/>
    </location>
</feature>
<dbReference type="Pfam" id="PF07727">
    <property type="entry name" value="RVT_2"/>
    <property type="match status" value="1"/>
</dbReference>
<dbReference type="SUPFAM" id="SSF53098">
    <property type="entry name" value="Ribonuclease H-like"/>
    <property type="match status" value="1"/>
</dbReference>
<dbReference type="EMBL" id="BKCJ010009234">
    <property type="protein sequence ID" value="GEU86029.1"/>
    <property type="molecule type" value="Genomic_DNA"/>
</dbReference>
<reference evidence="5" key="1">
    <citation type="journal article" date="2019" name="Sci. Rep.">
        <title>Draft genome of Tanacetum cinerariifolium, the natural source of mosquito coil.</title>
        <authorList>
            <person name="Yamashiro T."/>
            <person name="Shiraishi A."/>
            <person name="Satake H."/>
            <person name="Nakayama K."/>
        </authorList>
    </citation>
    <scope>NUCLEOTIDE SEQUENCE</scope>
</reference>
<dbReference type="InterPro" id="IPR013103">
    <property type="entry name" value="RVT_2"/>
</dbReference>
<comment type="caution">
    <text evidence="5">The sequence shown here is derived from an EMBL/GenBank/DDBJ whole genome shotgun (WGS) entry which is preliminary data.</text>
</comment>
<dbReference type="InterPro" id="IPR012337">
    <property type="entry name" value="RNaseH-like_sf"/>
</dbReference>
<evidence type="ECO:0000313" key="5">
    <source>
        <dbReference type="EMBL" id="GEU86029.1"/>
    </source>
</evidence>
<dbReference type="PROSITE" id="PS50158">
    <property type="entry name" value="ZF_CCHC"/>
    <property type="match status" value="1"/>
</dbReference>
<dbReference type="GO" id="GO:0003676">
    <property type="term" value="F:nucleic acid binding"/>
    <property type="evidence" value="ECO:0007669"/>
    <property type="project" value="InterPro"/>
</dbReference>
<dbReference type="Pfam" id="PF22936">
    <property type="entry name" value="Pol_BBD"/>
    <property type="match status" value="1"/>
</dbReference>
<accession>A0A6L2NKQ2</accession>
<dbReference type="SUPFAM" id="SSF56672">
    <property type="entry name" value="DNA/RNA polymerases"/>
    <property type="match status" value="1"/>
</dbReference>
<dbReference type="GO" id="GO:0004190">
    <property type="term" value="F:aspartic-type endopeptidase activity"/>
    <property type="evidence" value="ECO:0007669"/>
    <property type="project" value="UniProtKB-KW"/>
</dbReference>
<feature type="domain" description="CCHC-type" evidence="4">
    <location>
        <begin position="317"/>
        <end position="332"/>
    </location>
</feature>
<keyword evidence="1" id="KW-0064">Aspartyl protease</keyword>
<keyword evidence="1" id="KW-0378">Hydrolase</keyword>
<sequence>MEYWITNNDMNILKVIQNGNNLKMTGRYRDGRVIILPPTTADEHIAIQGESKARTTLLQSIPDDHVADFHYMDDARDIWNTVKARFGGNAESKKMRKSMLKQEFSEFKIGEAEGLHKGYDRMQKILSQLNQLKAKPEDEDINLKFLRALHSSWSQVALTLKTKGGLEVLSFDDLYYKLKTLEVDVKGNTTFSSSQSAGPNHSAFVSTIGASKKMSYGDSPSYSSTTTYTAPSNSKTGSHRSGNVIEDVLQSFIADTEPEQLAYEDFEQIEKLDLEEMDLKWQMAMLSVRVHKFEQKAGRKIDFDKKESARFNKKKVRCCKCQQRGHSARECRANGGNDKQRYSSFKIKEIGKKEKDSKALITVDTLVDWTNHDGESDGVISFKEFGMTAGCDTDDAIEESAAKIYNLITGADTEEASTAGDAGEFALMGVTSKTIGIRVVPVHSRNKVNHHNQFIPQAVLLKTIKVNIPHARSQPVPTGKPKVFAPVPIGRQNRPFLVPSDRGYSPSKNPFPNTEDEEVFDSGYSRSMTGNKERLDDFQVFQGEKVTFGGGEGRITGKGTIQTLTLDFENVYYVKELQQFNLFSISQIYDKKNRVLFIDTECLVLSKDFKLPEVWWGNLACLVAHALVNESVKWHRRMGHVNYKNMNRLVKGNLVRGLPLKLFKNDHTCVACCKGKQHKASYKAINAVSSIFEPLQFLYMDLFGHTSIRSIDHKYYCLVITDDYSRFRWVFFLEHKDETYPILKDFINLVANQLNKKAIRIDKVNQSAGAQEATTNPTGTQDADSDSDYDEQVIIVPSYPSHNIQGTEPKDTSGDEVDDSPLNSAEEIFKKELARLKGQEQRATSDAESLGLGFANDAEELQKRASAKPVPPGSIPVPTGSVPVPSGDTIVSTDDVLVHTIVQTRSKVKKTTTGESAFISYIYDQQRDNHTDFQHCLFACFLPQVEPRSVAQALEDPSSVDAMQEEMQHFKFQNVWVLVDLPEAQGHRQEKDINYDEVFASVARIEAIRLFLAFASYMGFMVYQMDVKSAFLYRRINEEVYVTQPKGFVDPQHPKKVYTVVKALYGLHQAPRAWLQVQQRPDGIFINQDKYVQEILNKFDLGSVRMATTPYEAPKPKSKDEYDSPVNVHLYISMIGSLMYLTASRLDIMFAVSACPRNQVTPTTSNLEAVKKIFKYVKGQPKLGLWYPRESPLVLEAYSDSDYAGVNKDRKSTTGGCQFLGRRSPELGPPAIQATIDKTPYTITEDLVRSQLQLADDGGIDDLPIAEIYFGIDNLGPLAVALICLSDGRRFNWLNFEGHSMPLLAAMLSQDQEGEGVGVAAQAVPHHMPVSDQSQAHLPTPLRQHTSNLNASVFNHGQNIPTASYDDPPASAFPTVSAIKGSKEFPLPVKDDPTARAFCHYPTLGNNKWYQSLLRSFGQKKNNTQVQQSLLLWPSQVQVLKMRELIRTRKVLDTVLFPPPAQVYSPLKKDMSWTGLPEFADDTITDYSRPSPSVESNTSDLQNSNSSIFEHGESSSSILFKPMIKFVKAAECPEVIKTNKVKTARKSPVKYAEMYRNTSKSPKVRGNQRNWNNLKSKQLGKDFLMKNKACFKCGHFDHLAYDYGVWVEKGKNWPKNNSAHKNVTSKADLHKTGRTIIRVNRPNMNVAQPKRTYFAKTTHSYVRRPFHRRLTVRTQSQVLRVSTVTKRFPIIDLKFSTIKSTFSANWGNIGKAVKASACWIWRPKQNTTEKCPNCNSVLVIFKKYQYIDTQGRLKSVMAWVPKKV</sequence>
<dbReference type="PANTHER" id="PTHR11439">
    <property type="entry name" value="GAG-POL-RELATED RETROTRANSPOSON"/>
    <property type="match status" value="1"/>
</dbReference>
<keyword evidence="2" id="KW-0862">Zinc</keyword>
<feature type="region of interest" description="Disordered" evidence="3">
    <location>
        <begin position="221"/>
        <end position="241"/>
    </location>
</feature>
<evidence type="ECO:0000256" key="1">
    <source>
        <dbReference type="ARBA" id="ARBA00022750"/>
    </source>
</evidence>
<keyword evidence="2" id="KW-0863">Zinc-finger</keyword>
<feature type="region of interest" description="Disordered" evidence="3">
    <location>
        <begin position="800"/>
        <end position="820"/>
    </location>
</feature>